<comment type="catalytic activity">
    <reaction evidence="11">
        <text>GTP + ATP = 3',3'-cGAMP + 2 diphosphate</text>
        <dbReference type="Rhea" id="RHEA:35647"/>
        <dbReference type="ChEBI" id="CHEBI:30616"/>
        <dbReference type="ChEBI" id="CHEBI:33019"/>
        <dbReference type="ChEBI" id="CHEBI:37565"/>
        <dbReference type="ChEBI" id="CHEBI:71501"/>
    </reaction>
    <physiologicalReaction direction="left-to-right" evidence="11">
        <dbReference type="Rhea" id="RHEA:35648"/>
    </physiologicalReaction>
</comment>
<evidence type="ECO:0000256" key="1">
    <source>
        <dbReference type="ARBA" id="ARBA00022679"/>
    </source>
</evidence>
<evidence type="ECO:0000256" key="6">
    <source>
        <dbReference type="ARBA" id="ARBA00022842"/>
    </source>
</evidence>
<feature type="domain" description="Cyclic GMP-AMP synthase DncV-like nucleotidyltransferase" evidence="14">
    <location>
        <begin position="57"/>
        <end position="145"/>
    </location>
</feature>
<evidence type="ECO:0000256" key="11">
    <source>
        <dbReference type="ARBA" id="ARBA00048304"/>
    </source>
</evidence>
<evidence type="ECO:0000256" key="2">
    <source>
        <dbReference type="ARBA" id="ARBA00022695"/>
    </source>
</evidence>
<dbReference type="InterPro" id="IPR040511">
    <property type="entry name" value="AGS_C"/>
</dbReference>
<reference evidence="15" key="1">
    <citation type="journal article" date="2016" name="Int. J. Syst. Evol. Microbiol.">
        <title>Pseudoxanthomonas helianthi sp. nov., isolated from roots of Jerusalem artichoke (Helianthus tuberosus).</title>
        <authorList>
            <person name="Kittiwongwattana C."/>
            <person name="Thawai C."/>
        </authorList>
    </citation>
    <scope>NUCLEOTIDE SEQUENCE</scope>
    <source>
        <strain evidence="15">110414</strain>
    </source>
</reference>
<comment type="caution">
    <text evidence="15">The sequence shown here is derived from an EMBL/GenBank/DDBJ whole genome shotgun (WGS) entry which is preliminary data.</text>
</comment>
<dbReference type="GO" id="GO:0051607">
    <property type="term" value="P:defense response to virus"/>
    <property type="evidence" value="ECO:0007669"/>
    <property type="project" value="UniProtKB-KW"/>
</dbReference>
<keyword evidence="2" id="KW-0548">Nucleotidyltransferase</keyword>
<evidence type="ECO:0000256" key="12">
    <source>
        <dbReference type="SAM" id="MobiDB-lite"/>
    </source>
</evidence>
<dbReference type="GO" id="GO:0005524">
    <property type="term" value="F:ATP binding"/>
    <property type="evidence" value="ECO:0007669"/>
    <property type="project" value="UniProtKB-KW"/>
</dbReference>
<accession>A0A940X5S7</accession>
<dbReference type="RefSeq" id="WP_210537426.1">
    <property type="nucleotide sequence ID" value="NZ_JAGKTC010000003.1"/>
</dbReference>
<keyword evidence="7" id="KW-0546">Nucleotide metabolism</keyword>
<dbReference type="GO" id="GO:0005525">
    <property type="term" value="F:GTP binding"/>
    <property type="evidence" value="ECO:0007669"/>
    <property type="project" value="UniProtKB-KW"/>
</dbReference>
<dbReference type="GO" id="GO:0140701">
    <property type="term" value="F:3',3'-cyclic GMP-AMP synthase activity"/>
    <property type="evidence" value="ECO:0007669"/>
    <property type="project" value="InterPro"/>
</dbReference>
<evidence type="ECO:0000313" key="16">
    <source>
        <dbReference type="Proteomes" id="UP000673447"/>
    </source>
</evidence>
<keyword evidence="8" id="KW-0051">Antiviral defense</keyword>
<dbReference type="NCBIfam" id="NF041078">
    <property type="entry name" value="cGAS"/>
    <property type="match status" value="1"/>
</dbReference>
<dbReference type="InterPro" id="IPR048445">
    <property type="entry name" value="DncV-like_NTFase"/>
</dbReference>
<keyword evidence="9" id="KW-0342">GTP-binding</keyword>
<evidence type="ECO:0000256" key="4">
    <source>
        <dbReference type="ARBA" id="ARBA00022741"/>
    </source>
</evidence>
<dbReference type="EMBL" id="JAGKTC010000003">
    <property type="protein sequence ID" value="MBP3985572.1"/>
    <property type="molecule type" value="Genomic_DNA"/>
</dbReference>
<keyword evidence="6" id="KW-0460">Magnesium</keyword>
<dbReference type="Pfam" id="PF21654">
    <property type="entry name" value="DncV-like_NTFase"/>
    <property type="match status" value="1"/>
</dbReference>
<evidence type="ECO:0000256" key="5">
    <source>
        <dbReference type="ARBA" id="ARBA00022840"/>
    </source>
</evidence>
<keyword evidence="1" id="KW-0808">Transferase</keyword>
<dbReference type="Proteomes" id="UP000673447">
    <property type="component" value="Unassembled WGS sequence"/>
</dbReference>
<dbReference type="InterPro" id="IPR047805">
    <property type="entry name" value="GAMP_synthase"/>
</dbReference>
<keyword evidence="4" id="KW-0547">Nucleotide-binding</keyword>
<evidence type="ECO:0000259" key="13">
    <source>
        <dbReference type="Pfam" id="PF18134"/>
    </source>
</evidence>
<dbReference type="AlphaFoldDB" id="A0A940X5S7"/>
<feature type="domain" description="Adenylyl/Guanylyl and SMODS C-terminal sensor" evidence="13">
    <location>
        <begin position="337"/>
        <end position="444"/>
    </location>
</feature>
<keyword evidence="16" id="KW-1185">Reference proteome</keyword>
<reference evidence="15" key="2">
    <citation type="submission" date="2021-03" db="EMBL/GenBank/DDBJ databases">
        <authorList>
            <person name="Cao W."/>
        </authorList>
    </citation>
    <scope>NUCLEOTIDE SEQUENCE</scope>
    <source>
        <strain evidence="15">110414</strain>
    </source>
</reference>
<gene>
    <name evidence="15" type="ORF">J5837_14255</name>
</gene>
<feature type="region of interest" description="Disordered" evidence="12">
    <location>
        <begin position="447"/>
        <end position="468"/>
    </location>
</feature>
<organism evidence="15 16">
    <name type="scientific">Pseudoxanthomonas helianthi</name>
    <dbReference type="NCBI Taxonomy" id="1453541"/>
    <lineage>
        <taxon>Bacteria</taxon>
        <taxon>Pseudomonadati</taxon>
        <taxon>Pseudomonadota</taxon>
        <taxon>Gammaproteobacteria</taxon>
        <taxon>Lysobacterales</taxon>
        <taxon>Lysobacteraceae</taxon>
        <taxon>Pseudoxanthomonas</taxon>
    </lineage>
</organism>
<evidence type="ECO:0000256" key="10">
    <source>
        <dbReference type="ARBA" id="ARBA00044145"/>
    </source>
</evidence>
<sequence length="468" mass="53857">MGAAKDMFYSNDAERETLNKRVRPSDGQMDLLRQRKDDLEAHLKRDIPVRCGVQVSMWLQGSYKLHTLIRPLERQDYDVDMGVYFEWGRASEVKLSQDELRSVLQDSLQHFAEGDEYVKSVEVPPKERCSRAYYEKHLHIDLPGYHYSIDTEETRLATLSGGWEMSDPEKMVDWFQERLDGDARAQARRVVRYLKAWSALRFREDRSAQPSSLMLTVLAVNAFVEVAQDEGLDDDDALGAVIDEVFDRLSASSVVENPVESDQDRNLNRLGDAEFRRFMDALAELRGIARSATQADEEADAVAIWTDAFDYLMPLPDIEGMVEVDSTNSMVLVTAPIVRVDVSAEQGGVPRRVFQNGQVDLAYKGEWLRFRLTNRQYLPRDAVIRWVVRNLGQDAYDENDLGHSNLDDGTYHDEHAEYHGRHFMDCEVRVDGRIHALTRIPVAITRTELPPRHPANRPAYTRLRQRRR</sequence>
<evidence type="ECO:0000256" key="7">
    <source>
        <dbReference type="ARBA" id="ARBA00023080"/>
    </source>
</evidence>
<evidence type="ECO:0000256" key="3">
    <source>
        <dbReference type="ARBA" id="ARBA00022723"/>
    </source>
</evidence>
<name>A0A940X5S7_9GAMM</name>
<dbReference type="GO" id="GO:0009117">
    <property type="term" value="P:nucleotide metabolic process"/>
    <property type="evidence" value="ECO:0007669"/>
    <property type="project" value="UniProtKB-KW"/>
</dbReference>
<protein>
    <recommendedName>
        <fullName evidence="10">Cyclic GMP-AMP synthase</fullName>
    </recommendedName>
</protein>
<keyword evidence="5" id="KW-0067">ATP-binding</keyword>
<evidence type="ECO:0000313" key="15">
    <source>
        <dbReference type="EMBL" id="MBP3985572.1"/>
    </source>
</evidence>
<dbReference type="GO" id="GO:0046872">
    <property type="term" value="F:metal ion binding"/>
    <property type="evidence" value="ECO:0007669"/>
    <property type="project" value="UniProtKB-KW"/>
</dbReference>
<evidence type="ECO:0000259" key="14">
    <source>
        <dbReference type="Pfam" id="PF21654"/>
    </source>
</evidence>
<keyword evidence="3" id="KW-0479">Metal-binding</keyword>
<evidence type="ECO:0000256" key="9">
    <source>
        <dbReference type="ARBA" id="ARBA00023134"/>
    </source>
</evidence>
<evidence type="ECO:0000256" key="8">
    <source>
        <dbReference type="ARBA" id="ARBA00023118"/>
    </source>
</evidence>
<dbReference type="Pfam" id="PF18134">
    <property type="entry name" value="AGS_C"/>
    <property type="match status" value="1"/>
</dbReference>
<proteinExistence type="predicted"/>